<accession>A0A8S5UUU2</accession>
<name>A0A8S5UUU2_9CAUD</name>
<sequence length="69" mass="8117">MKTADGYPVVCYGAKGKYGIHRICRRCAIYRKYDSIPEKPCYRLHGMHLLGRRECPIFEQKIIKITKNK</sequence>
<reference evidence="1" key="1">
    <citation type="journal article" date="2021" name="Proc. Natl. Acad. Sci. U.S.A.">
        <title>A Catalog of Tens of Thousands of Viruses from Human Metagenomes Reveals Hidden Associations with Chronic Diseases.</title>
        <authorList>
            <person name="Tisza M.J."/>
            <person name="Buck C.B."/>
        </authorList>
    </citation>
    <scope>NUCLEOTIDE SEQUENCE</scope>
    <source>
        <strain evidence="1">CtP6q2</strain>
    </source>
</reference>
<evidence type="ECO:0000313" key="1">
    <source>
        <dbReference type="EMBL" id="DAF98204.1"/>
    </source>
</evidence>
<organism evidence="1">
    <name type="scientific">Myoviridae sp. ctP6q2</name>
    <dbReference type="NCBI Taxonomy" id="2825096"/>
    <lineage>
        <taxon>Viruses</taxon>
        <taxon>Duplodnaviria</taxon>
        <taxon>Heunggongvirae</taxon>
        <taxon>Uroviricota</taxon>
        <taxon>Caudoviricetes</taxon>
    </lineage>
</organism>
<proteinExistence type="predicted"/>
<dbReference type="EMBL" id="BK016143">
    <property type="protein sequence ID" value="DAF98204.1"/>
    <property type="molecule type" value="Genomic_DNA"/>
</dbReference>
<protein>
    <submittedName>
        <fullName evidence="1">Uncharacterized protein</fullName>
    </submittedName>
</protein>